<dbReference type="OrthoDB" id="1491115at2"/>
<sequence>MPQFTRLLRPIAGADPAQGTLSLRSRLVSREERFEIGRTLRTTRPVSALAPWRVERDRPQVMRLINASHEGRLEHLIGIRVGRMIGSPYGFLRGSAVVMADDVARLPVTGITPVVGGDAHLGNFGFYRSPEGEQVIDINDFDEAHVGAWEWDLARLTASIWVAGRENSQTDDTCRDAVLACVTAYRDEVVRLADEPLISRFYERMDVTQLTETAHDPTLQAAIRRAARAARKRTSDRALPRFTSATDDADGDGAAGSGRRIVAEPPLIERLDDDVAEQVAQGLDEYLTTLPAQWRRVMAWYELVDVAHKVVGVGSVGLRAYVALLQGTSPDDVLFLQLKQARRSVLARYVHGEHAWHDHQGQRVVESQQALQTVSDPLLGWTSFGGHQYYVRTFRNMKGTVPLDGLDAGALIDYAGIVGSLLAKGHARTSGASMISGYLGTDDAAAEAFASFARGYADQTEADHAVMVAAVRAGELPVDESATGSAFRP</sequence>
<evidence type="ECO:0000313" key="2">
    <source>
        <dbReference type="EMBL" id="ROR93372.1"/>
    </source>
</evidence>
<evidence type="ECO:0000313" key="3">
    <source>
        <dbReference type="Proteomes" id="UP000275356"/>
    </source>
</evidence>
<comment type="caution">
    <text evidence="2">The sequence shown here is derived from an EMBL/GenBank/DDBJ whole genome shotgun (WGS) entry which is preliminary data.</text>
</comment>
<protein>
    <submittedName>
        <fullName evidence="2">Uncharacterized protein (DUF2252 family)</fullName>
    </submittedName>
</protein>
<dbReference type="RefSeq" id="WP_123740346.1">
    <property type="nucleotide sequence ID" value="NZ_RKHQ01000002.1"/>
</dbReference>
<dbReference type="PANTHER" id="PTHR39441">
    <property type="entry name" value="DUF2252 DOMAIN-CONTAINING PROTEIN"/>
    <property type="match status" value="1"/>
</dbReference>
<feature type="region of interest" description="Disordered" evidence="1">
    <location>
        <begin position="231"/>
        <end position="258"/>
    </location>
</feature>
<organism evidence="2 3">
    <name type="scientific">Salana multivorans</name>
    <dbReference type="NCBI Taxonomy" id="120377"/>
    <lineage>
        <taxon>Bacteria</taxon>
        <taxon>Bacillati</taxon>
        <taxon>Actinomycetota</taxon>
        <taxon>Actinomycetes</taxon>
        <taxon>Micrococcales</taxon>
        <taxon>Beutenbergiaceae</taxon>
        <taxon>Salana</taxon>
    </lineage>
</organism>
<evidence type="ECO:0000256" key="1">
    <source>
        <dbReference type="SAM" id="MobiDB-lite"/>
    </source>
</evidence>
<dbReference type="PANTHER" id="PTHR39441:SF1">
    <property type="entry name" value="DUF2252 DOMAIN-CONTAINING PROTEIN"/>
    <property type="match status" value="1"/>
</dbReference>
<keyword evidence="3" id="KW-1185">Reference proteome</keyword>
<gene>
    <name evidence="2" type="ORF">EDD28_2784</name>
</gene>
<dbReference type="AlphaFoldDB" id="A0A3N2D0S0"/>
<dbReference type="InterPro" id="IPR018721">
    <property type="entry name" value="DUF2252"/>
</dbReference>
<accession>A0A3N2D0S0</accession>
<name>A0A3N2D0S0_9MICO</name>
<dbReference type="EMBL" id="RKHQ01000002">
    <property type="protein sequence ID" value="ROR93372.1"/>
    <property type="molecule type" value="Genomic_DNA"/>
</dbReference>
<dbReference type="Proteomes" id="UP000275356">
    <property type="component" value="Unassembled WGS sequence"/>
</dbReference>
<dbReference type="Pfam" id="PF10009">
    <property type="entry name" value="DUF2252"/>
    <property type="match status" value="1"/>
</dbReference>
<dbReference type="InterPro" id="IPR011009">
    <property type="entry name" value="Kinase-like_dom_sf"/>
</dbReference>
<proteinExistence type="predicted"/>
<dbReference type="SUPFAM" id="SSF56112">
    <property type="entry name" value="Protein kinase-like (PK-like)"/>
    <property type="match status" value="1"/>
</dbReference>
<reference evidence="2 3" key="1">
    <citation type="submission" date="2018-11" db="EMBL/GenBank/DDBJ databases">
        <title>Sequencing the genomes of 1000 actinobacteria strains.</title>
        <authorList>
            <person name="Klenk H.-P."/>
        </authorList>
    </citation>
    <scope>NUCLEOTIDE SEQUENCE [LARGE SCALE GENOMIC DNA]</scope>
    <source>
        <strain evidence="2 3">DSM 13521</strain>
    </source>
</reference>